<dbReference type="Pfam" id="PF14516">
    <property type="entry name" value="AAA_35"/>
    <property type="match status" value="1"/>
</dbReference>
<accession>A0A517PRM5</accession>
<dbReference type="OrthoDB" id="245836at2"/>
<dbReference type="EMBL" id="CP036266">
    <property type="protein sequence ID" value="QDT22027.1"/>
    <property type="molecule type" value="Genomic_DNA"/>
</dbReference>
<evidence type="ECO:0000313" key="1">
    <source>
        <dbReference type="EMBL" id="QDT22027.1"/>
    </source>
</evidence>
<protein>
    <submittedName>
        <fullName evidence="1">NACHT domain protein</fullName>
    </submittedName>
</protein>
<dbReference type="Gene3D" id="3.40.50.300">
    <property type="entry name" value="P-loop containing nucleotide triphosphate hydrolases"/>
    <property type="match status" value="1"/>
</dbReference>
<proteinExistence type="predicted"/>
<organism evidence="1 2">
    <name type="scientific">Gimesia chilikensis</name>
    <dbReference type="NCBI Taxonomy" id="2605989"/>
    <lineage>
        <taxon>Bacteria</taxon>
        <taxon>Pseudomonadati</taxon>
        <taxon>Planctomycetota</taxon>
        <taxon>Planctomycetia</taxon>
        <taxon>Planctomycetales</taxon>
        <taxon>Planctomycetaceae</taxon>
        <taxon>Gimesia</taxon>
    </lineage>
</organism>
<dbReference type="RefSeq" id="WP_145187230.1">
    <property type="nucleotide sequence ID" value="NZ_CP036266.1"/>
</dbReference>
<evidence type="ECO:0000313" key="2">
    <source>
        <dbReference type="Proteomes" id="UP000320421"/>
    </source>
</evidence>
<sequence length="419" mass="46977">MMSDKFFPILGTDDIPMIGRQALLDGIWGKLAKTSPENLSIVGPRHIGKTVLLNALVERAKKEDSPYSLVIYWQLGYAPPQSDEEFIEQLCDLLYSAMDSDAITYKDYRSELQNEKSLPVIKEVMDLLQIEERSVLMIWDGFDKPLSQGLLSGQLFGNLRDLFYGKKHRVITATRATQTELARNKQVEDSPFWNMFDVNPLRVGPFDDADVEHALTSASLTMNQGGKKELSNWTGGHPVLLLSILNALADAGNGELTNDHVNGAAGAVAAELSDFLDKLWNGCSATTKNAFQLIIENDGLDKDRIGKEETRYLLVRGFAVGEGAKVKASCRMFEQHVRGSKPDTSTLERMFGMWDAYRTEIRSILELRIKQIRPVEANCYASLCMETTDTTSSRTRMVSCKSRKQNFVMHSSKSYATRH</sequence>
<dbReference type="AlphaFoldDB" id="A0A517PRM5"/>
<dbReference type="InterPro" id="IPR027417">
    <property type="entry name" value="P-loop_NTPase"/>
</dbReference>
<reference evidence="1 2" key="1">
    <citation type="submission" date="2019-02" db="EMBL/GenBank/DDBJ databases">
        <title>Deep-cultivation of Planctomycetes and their phenomic and genomic characterization uncovers novel biology.</title>
        <authorList>
            <person name="Wiegand S."/>
            <person name="Jogler M."/>
            <person name="Boedeker C."/>
            <person name="Pinto D."/>
            <person name="Vollmers J."/>
            <person name="Rivas-Marin E."/>
            <person name="Kohn T."/>
            <person name="Peeters S.H."/>
            <person name="Heuer A."/>
            <person name="Rast P."/>
            <person name="Oberbeckmann S."/>
            <person name="Bunk B."/>
            <person name="Jeske O."/>
            <person name="Meyerdierks A."/>
            <person name="Storesund J.E."/>
            <person name="Kallscheuer N."/>
            <person name="Luecker S."/>
            <person name="Lage O.M."/>
            <person name="Pohl T."/>
            <person name="Merkel B.J."/>
            <person name="Hornburger P."/>
            <person name="Mueller R.-W."/>
            <person name="Bruemmer F."/>
            <person name="Labrenz M."/>
            <person name="Spormann A.M."/>
            <person name="Op den Camp H."/>
            <person name="Overmann J."/>
            <person name="Amann R."/>
            <person name="Jetten M.S.M."/>
            <person name="Mascher T."/>
            <person name="Medema M.H."/>
            <person name="Devos D.P."/>
            <person name="Kaster A.-K."/>
            <person name="Ovreas L."/>
            <person name="Rohde M."/>
            <person name="Galperin M.Y."/>
            <person name="Jogler C."/>
        </authorList>
    </citation>
    <scope>NUCLEOTIDE SEQUENCE [LARGE SCALE GENOMIC DNA]</scope>
    <source>
        <strain evidence="1 2">HG66A1</strain>
    </source>
</reference>
<dbReference type="Proteomes" id="UP000320421">
    <property type="component" value="Chromosome"/>
</dbReference>
<dbReference type="SUPFAM" id="SSF52540">
    <property type="entry name" value="P-loop containing nucleoside triphosphate hydrolases"/>
    <property type="match status" value="1"/>
</dbReference>
<keyword evidence="2" id="KW-1185">Reference proteome</keyword>
<gene>
    <name evidence="1" type="ORF">HG66A1_38330</name>
</gene>
<name>A0A517PRM5_9PLAN</name>